<keyword evidence="2" id="KW-1133">Transmembrane helix</keyword>
<dbReference type="OrthoDB" id="7390536at2"/>
<sequence>MYGEQPISRERAGSIVAVAAIHCAIGYALLTGLAVDFPRKVADSLATFTILPPPAKPEPKPQPKPRKDRAPRKEGAAAPANSTAKATEIVVPPVVIPPPQPPPIVAAIKASTGANDHSGNAPVPGPGTGSGGVGEGTGSGRDGDGPGGGGGDGEGFELISRDLRDNDFPRGMPDDGRPHRVRTKIIIGTSGRVTACTVIAASDSAALNASICAVLIKRLRFRPSTDARGRPVADYAFWEHVWSSGYTEPDEN</sequence>
<proteinExistence type="predicted"/>
<name>A0A502CRT3_9SPHN</name>
<dbReference type="Proteomes" id="UP000318413">
    <property type="component" value="Unassembled WGS sequence"/>
</dbReference>
<dbReference type="Gene3D" id="3.30.1150.10">
    <property type="match status" value="1"/>
</dbReference>
<dbReference type="RefSeq" id="WP_140866416.1">
    <property type="nucleotide sequence ID" value="NZ_RCZK01000001.1"/>
</dbReference>
<reference evidence="3 4" key="1">
    <citation type="journal article" date="2019" name="Environ. Microbiol.">
        <title>Species interactions and distinct microbial communities in high Arctic permafrost affected cryosols are associated with the CH4 and CO2 gas fluxes.</title>
        <authorList>
            <person name="Altshuler I."/>
            <person name="Hamel J."/>
            <person name="Turney S."/>
            <person name="Magnuson E."/>
            <person name="Levesque R."/>
            <person name="Greer C."/>
            <person name="Whyte L.G."/>
        </authorList>
    </citation>
    <scope>NUCLEOTIDE SEQUENCE [LARGE SCALE GENOMIC DNA]</scope>
    <source>
        <strain evidence="3 4">S5.1</strain>
    </source>
</reference>
<feature type="compositionally biased region" description="Gly residues" evidence="1">
    <location>
        <begin position="126"/>
        <end position="153"/>
    </location>
</feature>
<keyword evidence="2" id="KW-0812">Transmembrane</keyword>
<evidence type="ECO:0000256" key="1">
    <source>
        <dbReference type="SAM" id="MobiDB-lite"/>
    </source>
</evidence>
<feature type="region of interest" description="Disordered" evidence="1">
    <location>
        <begin position="49"/>
        <end position="85"/>
    </location>
</feature>
<feature type="region of interest" description="Disordered" evidence="1">
    <location>
        <begin position="112"/>
        <end position="158"/>
    </location>
</feature>
<keyword evidence="2" id="KW-0472">Membrane</keyword>
<feature type="compositionally biased region" description="Pro residues" evidence="1">
    <location>
        <begin position="51"/>
        <end position="62"/>
    </location>
</feature>
<evidence type="ECO:0000256" key="2">
    <source>
        <dbReference type="SAM" id="Phobius"/>
    </source>
</evidence>
<evidence type="ECO:0000313" key="4">
    <source>
        <dbReference type="Proteomes" id="UP000318413"/>
    </source>
</evidence>
<dbReference type="AlphaFoldDB" id="A0A502CRT3"/>
<comment type="caution">
    <text evidence="3">The sequence shown here is derived from an EMBL/GenBank/DDBJ whole genome shotgun (WGS) entry which is preliminary data.</text>
</comment>
<dbReference type="EMBL" id="RCZK01000001">
    <property type="protein sequence ID" value="TPG15442.1"/>
    <property type="molecule type" value="Genomic_DNA"/>
</dbReference>
<feature type="compositionally biased region" description="Low complexity" evidence="1">
    <location>
        <begin position="76"/>
        <end position="85"/>
    </location>
</feature>
<accession>A0A502CRT3</accession>
<keyword evidence="4" id="KW-1185">Reference proteome</keyword>
<gene>
    <name evidence="3" type="ORF">EAH84_01125</name>
</gene>
<evidence type="ECO:0000313" key="3">
    <source>
        <dbReference type="EMBL" id="TPG15442.1"/>
    </source>
</evidence>
<organism evidence="3 4">
    <name type="scientific">Sphingomonas oligophenolica</name>
    <dbReference type="NCBI Taxonomy" id="301154"/>
    <lineage>
        <taxon>Bacteria</taxon>
        <taxon>Pseudomonadati</taxon>
        <taxon>Pseudomonadota</taxon>
        <taxon>Alphaproteobacteria</taxon>
        <taxon>Sphingomonadales</taxon>
        <taxon>Sphingomonadaceae</taxon>
        <taxon>Sphingomonas</taxon>
    </lineage>
</organism>
<protein>
    <submittedName>
        <fullName evidence="3">Energy transducer TonB</fullName>
    </submittedName>
</protein>
<feature type="transmembrane region" description="Helical" evidence="2">
    <location>
        <begin position="12"/>
        <end position="35"/>
    </location>
</feature>